<dbReference type="CDD" id="cd11041">
    <property type="entry name" value="CYP503A1-like"/>
    <property type="match status" value="1"/>
</dbReference>
<dbReference type="SUPFAM" id="SSF48264">
    <property type="entry name" value="Cytochrome P450"/>
    <property type="match status" value="1"/>
</dbReference>
<keyword evidence="3 8" id="KW-0349">Heme</keyword>
<dbReference type="PANTHER" id="PTHR46206:SF1">
    <property type="entry name" value="P450, PUTATIVE (EUROFUNG)-RELATED"/>
    <property type="match status" value="1"/>
</dbReference>
<name>A0A093UUJ4_TALMA</name>
<keyword evidence="4 8" id="KW-0479">Metal-binding</keyword>
<dbReference type="GO" id="GO:0016705">
    <property type="term" value="F:oxidoreductase activity, acting on paired donors, with incorporation or reduction of molecular oxygen"/>
    <property type="evidence" value="ECO:0007669"/>
    <property type="project" value="InterPro"/>
</dbReference>
<evidence type="ECO:0000256" key="5">
    <source>
        <dbReference type="ARBA" id="ARBA00023002"/>
    </source>
</evidence>
<protein>
    <submittedName>
        <fullName evidence="10">Ent-kaurene oxidase</fullName>
    </submittedName>
</protein>
<dbReference type="AlphaFoldDB" id="A0A093UUJ4"/>
<dbReference type="Pfam" id="PF00067">
    <property type="entry name" value="p450"/>
    <property type="match status" value="1"/>
</dbReference>
<dbReference type="PROSITE" id="PS00086">
    <property type="entry name" value="CYTOCHROME_P450"/>
    <property type="match status" value="1"/>
</dbReference>
<evidence type="ECO:0000256" key="2">
    <source>
        <dbReference type="ARBA" id="ARBA00010617"/>
    </source>
</evidence>
<dbReference type="HOGENOM" id="CLU_022195_9_2_1"/>
<dbReference type="Gene3D" id="1.10.630.10">
    <property type="entry name" value="Cytochrome P450"/>
    <property type="match status" value="1"/>
</dbReference>
<evidence type="ECO:0000256" key="9">
    <source>
        <dbReference type="RuleBase" id="RU000461"/>
    </source>
</evidence>
<proteinExistence type="inferred from homology"/>
<organism evidence="10">
    <name type="scientific">Talaromyces marneffei PM1</name>
    <dbReference type="NCBI Taxonomy" id="1077442"/>
    <lineage>
        <taxon>Eukaryota</taxon>
        <taxon>Fungi</taxon>
        <taxon>Dikarya</taxon>
        <taxon>Ascomycota</taxon>
        <taxon>Pezizomycotina</taxon>
        <taxon>Eurotiomycetes</taxon>
        <taxon>Eurotiomycetidae</taxon>
        <taxon>Eurotiales</taxon>
        <taxon>Trichocomaceae</taxon>
        <taxon>Talaromyces</taxon>
        <taxon>Talaromyces sect. Talaromyces</taxon>
    </lineage>
</organism>
<keyword evidence="5 9" id="KW-0560">Oxidoreductase</keyword>
<dbReference type="PRINTS" id="PR00465">
    <property type="entry name" value="EP450IV"/>
</dbReference>
<evidence type="ECO:0000256" key="6">
    <source>
        <dbReference type="ARBA" id="ARBA00023004"/>
    </source>
</evidence>
<dbReference type="InterPro" id="IPR036396">
    <property type="entry name" value="Cyt_P450_sf"/>
</dbReference>
<keyword evidence="7 9" id="KW-0503">Monooxygenase</keyword>
<dbReference type="GO" id="GO:0005506">
    <property type="term" value="F:iron ion binding"/>
    <property type="evidence" value="ECO:0007669"/>
    <property type="project" value="InterPro"/>
</dbReference>
<accession>A0A093UUJ4</accession>
<dbReference type="PANTHER" id="PTHR46206">
    <property type="entry name" value="CYTOCHROME P450"/>
    <property type="match status" value="1"/>
</dbReference>
<comment type="similarity">
    <text evidence="2 9">Belongs to the cytochrome P450 family.</text>
</comment>
<dbReference type="EMBL" id="JPOX01000061">
    <property type="protein sequence ID" value="KFX41384.1"/>
    <property type="molecule type" value="Genomic_DNA"/>
</dbReference>
<evidence type="ECO:0000313" key="10">
    <source>
        <dbReference type="EMBL" id="KFX41384.1"/>
    </source>
</evidence>
<evidence type="ECO:0000256" key="7">
    <source>
        <dbReference type="ARBA" id="ARBA00023033"/>
    </source>
</evidence>
<dbReference type="GO" id="GO:0020037">
    <property type="term" value="F:heme binding"/>
    <property type="evidence" value="ECO:0007669"/>
    <property type="project" value="InterPro"/>
</dbReference>
<reference evidence="10" key="2">
    <citation type="journal article" date="2014" name="PLoS Genet.">
        <title>Signature gene expression reveals novel clues to the molecular mechanisms of dimorphic transition in Penicillium marneffei.</title>
        <authorList>
            <person name="Yang E."/>
            <person name="Wang G."/>
            <person name="Cai J."/>
            <person name="Woo P.C."/>
            <person name="Lau S.K."/>
            <person name="Yuen K.-Y."/>
            <person name="Chow W.-N."/>
            <person name="Lin X."/>
        </authorList>
    </citation>
    <scope>NUCLEOTIDE SEQUENCE</scope>
    <source>
        <strain evidence="10">PM1</strain>
    </source>
</reference>
<evidence type="ECO:0000256" key="4">
    <source>
        <dbReference type="ARBA" id="ARBA00022723"/>
    </source>
</evidence>
<dbReference type="GO" id="GO:0004497">
    <property type="term" value="F:monooxygenase activity"/>
    <property type="evidence" value="ECO:0007669"/>
    <property type="project" value="UniProtKB-KW"/>
</dbReference>
<evidence type="ECO:0000256" key="3">
    <source>
        <dbReference type="ARBA" id="ARBA00022617"/>
    </source>
</evidence>
<dbReference type="SMR" id="A0A093UUJ4"/>
<comment type="caution">
    <text evidence="10">The sequence shown here is derived from an EMBL/GenBank/DDBJ whole genome shotgun (WGS) entry which is preliminary data.</text>
</comment>
<dbReference type="InterPro" id="IPR001128">
    <property type="entry name" value="Cyt_P450"/>
</dbReference>
<evidence type="ECO:0000256" key="1">
    <source>
        <dbReference type="ARBA" id="ARBA00001971"/>
    </source>
</evidence>
<gene>
    <name evidence="10" type="ORF">GQ26_0610100</name>
</gene>
<evidence type="ECO:0000256" key="8">
    <source>
        <dbReference type="PIRSR" id="PIRSR602403-1"/>
    </source>
</evidence>
<dbReference type="InterPro" id="IPR017972">
    <property type="entry name" value="Cyt_P450_CS"/>
</dbReference>
<dbReference type="eggNOG" id="KOG0157">
    <property type="taxonomic scope" value="Eukaryota"/>
</dbReference>
<reference key="1">
    <citation type="journal article" date="2014" name="PLoS Genet.">
        <title>Signature Gene Expression Reveals Novel Clues to the Molecular Mechanisms of Dimorphic Transition in Penicillium marneffei.</title>
        <authorList>
            <person name="Yang E."/>
            <person name="Wang G."/>
            <person name="Cai J."/>
            <person name="Woo P.C."/>
            <person name="Lau S.K."/>
            <person name="Yuen K.-Y."/>
            <person name="Chow W.-N."/>
            <person name="Lin X."/>
        </authorList>
    </citation>
    <scope>NUCLEOTIDE SEQUENCE [LARGE SCALE GENOMIC DNA]</scope>
    <source>
        <strain>PM1</strain>
    </source>
</reference>
<feature type="binding site" description="axial binding residue" evidence="8">
    <location>
        <position position="499"/>
    </location>
    <ligand>
        <name>heme</name>
        <dbReference type="ChEBI" id="CHEBI:30413"/>
    </ligand>
    <ligandPart>
        <name>Fe</name>
        <dbReference type="ChEBI" id="CHEBI:18248"/>
    </ligandPart>
</feature>
<comment type="cofactor">
    <cofactor evidence="1 8">
        <name>heme</name>
        <dbReference type="ChEBI" id="CHEBI:30413"/>
    </cofactor>
</comment>
<keyword evidence="6 8" id="KW-0408">Iron</keyword>
<sequence length="552" mass="63002">MAGVVDSFTSTTLEDGRVLGVAFIAIMAVTVLLDKINQQFSYEHQFWKSQPWTGLRPELFSGTRAYFRSFFTVRDMLDKGYHNYSKSKISFALPVFGGKPWLVLPQASAKDLISRSDSELSSDDIHIEQLQVNYTLGSKGIHLMRLPLQFDVLRRQLTRKLPLLTGAVYDELDRGFKQYWGTDTMNWVEVEAFPTCLKLVTRAANRVFAGEEICRDEDFLEHSKLYTQGSVFVAMALRLIPKFLRPLASPILQLRNNHHFRVCARICVPVVQQRIRNTRAKQEDPSYKWEPPVDALQWLVEECIKAKDPKELDPILITRRLLLLNMVAIHTTSISITHAILNINTYEHSEEVITSLREECNRLLGENDGVWTKAALNDALRLDSTIRESMRCDDLEPFSTGRMVVHPNGIDINTAAGSSIHVPHGVTLCLPSHGIHRDPEFYDSPLEFQPFRFSDPREKFLKLQMKAQTDMQTALDLKTTSLVTTSDTYLAFGHGRHACPGRFFAAQEMKLMLAYVLQNYDIEKLKEKPPSTMLMGTNVPNEKARIRVKKRA</sequence>
<dbReference type="InterPro" id="IPR002403">
    <property type="entry name" value="Cyt_P450_E_grp-IV"/>
</dbReference>